<feature type="compositionally biased region" description="Polar residues" evidence="1">
    <location>
        <begin position="122"/>
        <end position="132"/>
    </location>
</feature>
<dbReference type="PANTHER" id="PTHR33416">
    <property type="entry name" value="NUCLEAR PORE COMPLEX PROTEIN NUP1"/>
    <property type="match status" value="1"/>
</dbReference>
<proteinExistence type="predicted"/>
<name>A0A0Q3N843_BRADI</name>
<dbReference type="AlphaFoldDB" id="A0A0Q3N843"/>
<dbReference type="EnsemblPlants" id="KQK12838">
    <property type="protein sequence ID" value="KQK12838"/>
    <property type="gene ID" value="BRADI_1g06315v3"/>
</dbReference>
<feature type="compositionally biased region" description="Low complexity" evidence="1">
    <location>
        <begin position="21"/>
        <end position="49"/>
    </location>
</feature>
<dbReference type="FunCoup" id="A0A0Q3N843">
    <property type="interactions" value="252"/>
</dbReference>
<reference evidence="3" key="3">
    <citation type="submission" date="2018-08" db="UniProtKB">
        <authorList>
            <consortium name="EnsemblPlants"/>
        </authorList>
    </citation>
    <scope>IDENTIFICATION</scope>
    <source>
        <strain evidence="3">cv. Bd21</strain>
    </source>
</reference>
<reference evidence="2" key="2">
    <citation type="submission" date="2017-06" db="EMBL/GenBank/DDBJ databases">
        <title>WGS assembly of Brachypodium distachyon.</title>
        <authorList>
            <consortium name="The International Brachypodium Initiative"/>
            <person name="Lucas S."/>
            <person name="Harmon-Smith M."/>
            <person name="Lail K."/>
            <person name="Tice H."/>
            <person name="Grimwood J."/>
            <person name="Bruce D."/>
            <person name="Barry K."/>
            <person name="Shu S."/>
            <person name="Lindquist E."/>
            <person name="Wang M."/>
            <person name="Pitluck S."/>
            <person name="Vogel J.P."/>
            <person name="Garvin D.F."/>
            <person name="Mockler T.C."/>
            <person name="Schmutz J."/>
            <person name="Rokhsar D."/>
            <person name="Bevan M.W."/>
        </authorList>
    </citation>
    <scope>NUCLEOTIDE SEQUENCE</scope>
    <source>
        <strain evidence="2">Bd21</strain>
    </source>
</reference>
<feature type="compositionally biased region" description="Gly residues" evidence="1">
    <location>
        <begin position="50"/>
        <end position="62"/>
    </location>
</feature>
<dbReference type="Gramene" id="KQK12838">
    <property type="protein sequence ID" value="KQK12838"/>
    <property type="gene ID" value="BRADI_1g06315v3"/>
</dbReference>
<dbReference type="PANTHER" id="PTHR33416:SF20">
    <property type="entry name" value="NUCLEAR PORE COMPLEX PROTEIN NUP1"/>
    <property type="match status" value="1"/>
</dbReference>
<feature type="region of interest" description="Disordered" evidence="1">
    <location>
        <begin position="1"/>
        <end position="64"/>
    </location>
</feature>
<organism evidence="2">
    <name type="scientific">Brachypodium distachyon</name>
    <name type="common">Purple false brome</name>
    <name type="synonym">Trachynia distachya</name>
    <dbReference type="NCBI Taxonomy" id="15368"/>
    <lineage>
        <taxon>Eukaryota</taxon>
        <taxon>Viridiplantae</taxon>
        <taxon>Streptophyta</taxon>
        <taxon>Embryophyta</taxon>
        <taxon>Tracheophyta</taxon>
        <taxon>Spermatophyta</taxon>
        <taxon>Magnoliopsida</taxon>
        <taxon>Liliopsida</taxon>
        <taxon>Poales</taxon>
        <taxon>Poaceae</taxon>
        <taxon>BOP clade</taxon>
        <taxon>Pooideae</taxon>
        <taxon>Stipodae</taxon>
        <taxon>Brachypodieae</taxon>
        <taxon>Brachypodium</taxon>
    </lineage>
</organism>
<dbReference type="OrthoDB" id="719364at2759"/>
<sequence>MEPTSYAGAGGKIRRRPPPRAAAATPYDRPPAAAAAHRLAAAAAAAGAFQGPGTGEGEGGGWVSRLVDPASRLIAGGAARLFSTVFRKRLDPAPAQASPARLEPPTSAPPGEPNLSVEAPSLNRTCPSQHVS</sequence>
<keyword evidence="4" id="KW-1185">Reference proteome</keyword>
<dbReference type="Proteomes" id="UP000008810">
    <property type="component" value="Chromosome 1"/>
</dbReference>
<protein>
    <submittedName>
        <fullName evidence="2 3">Uncharacterized protein</fullName>
    </submittedName>
</protein>
<dbReference type="InParanoid" id="A0A0Q3N843"/>
<dbReference type="EMBL" id="CM000880">
    <property type="protein sequence ID" value="KQK12838.2"/>
    <property type="molecule type" value="Genomic_DNA"/>
</dbReference>
<dbReference type="STRING" id="15368.A0A0Q3N843"/>
<evidence type="ECO:0000313" key="4">
    <source>
        <dbReference type="Proteomes" id="UP000008810"/>
    </source>
</evidence>
<evidence type="ECO:0000313" key="3">
    <source>
        <dbReference type="EnsemblPlants" id="KQK12838"/>
    </source>
</evidence>
<evidence type="ECO:0000256" key="1">
    <source>
        <dbReference type="SAM" id="MobiDB-lite"/>
    </source>
</evidence>
<accession>A0A0Q3N843</accession>
<gene>
    <name evidence="2" type="ORF">BRADI_1g06315v3</name>
</gene>
<feature type="region of interest" description="Disordered" evidence="1">
    <location>
        <begin position="93"/>
        <end position="132"/>
    </location>
</feature>
<evidence type="ECO:0000313" key="2">
    <source>
        <dbReference type="EMBL" id="KQK12838.2"/>
    </source>
</evidence>
<reference evidence="2 3" key="1">
    <citation type="journal article" date="2010" name="Nature">
        <title>Genome sequencing and analysis of the model grass Brachypodium distachyon.</title>
        <authorList>
            <consortium name="International Brachypodium Initiative"/>
        </authorList>
    </citation>
    <scope>NUCLEOTIDE SEQUENCE [LARGE SCALE GENOMIC DNA]</scope>
    <source>
        <strain evidence="2 3">Bd21</strain>
    </source>
</reference>